<gene>
    <name evidence="3" type="primary">yacG</name>
    <name evidence="4" type="ORF">METUNv1_00090</name>
</gene>
<dbReference type="GO" id="GO:0008270">
    <property type="term" value="F:zinc ion binding"/>
    <property type="evidence" value="ECO:0007669"/>
    <property type="project" value="UniProtKB-UniRule"/>
</dbReference>
<comment type="similarity">
    <text evidence="3">Belongs to the DNA gyrase inhibitor YacG family.</text>
</comment>
<feature type="binding site" evidence="3">
    <location>
        <position position="7"/>
    </location>
    <ligand>
        <name>Zn(2+)</name>
        <dbReference type="ChEBI" id="CHEBI:29105"/>
    </ligand>
</feature>
<dbReference type="SUPFAM" id="SSF57716">
    <property type="entry name" value="Glucocorticoid receptor-like (DNA-binding domain)"/>
    <property type="match status" value="1"/>
</dbReference>
<evidence type="ECO:0000313" key="5">
    <source>
        <dbReference type="Proteomes" id="UP000005019"/>
    </source>
</evidence>
<dbReference type="InterPro" id="IPR005584">
    <property type="entry name" value="DNA_gyrase_inhibitor_YacG"/>
</dbReference>
<name>F5R7I4_METUF</name>
<dbReference type="GO" id="GO:0008657">
    <property type="term" value="F:DNA topoisomerase type II (double strand cut, ATP-hydrolyzing) inhibitor activity"/>
    <property type="evidence" value="ECO:0007669"/>
    <property type="project" value="UniProtKB-UniRule"/>
</dbReference>
<dbReference type="InterPro" id="IPR013088">
    <property type="entry name" value="Znf_NHR/GATA"/>
</dbReference>
<keyword evidence="4" id="KW-0675">Receptor</keyword>
<evidence type="ECO:0000313" key="4">
    <source>
        <dbReference type="EMBL" id="EGK73463.1"/>
    </source>
</evidence>
<dbReference type="EMBL" id="AFHG01000028">
    <property type="protein sequence ID" value="EGK73463.1"/>
    <property type="molecule type" value="Genomic_DNA"/>
</dbReference>
<accession>F5R7I4</accession>
<comment type="caution">
    <text evidence="4">The sequence shown here is derived from an EMBL/GenBank/DDBJ whole genome shotgun (WGS) entry which is preliminary data.</text>
</comment>
<feature type="binding site" evidence="3">
    <location>
        <position position="27"/>
    </location>
    <ligand>
        <name>Zn(2+)</name>
        <dbReference type="ChEBI" id="CHEBI:29105"/>
    </ligand>
</feature>
<keyword evidence="2 3" id="KW-0862">Zinc</keyword>
<keyword evidence="1 3" id="KW-0479">Metal-binding</keyword>
<dbReference type="eggNOG" id="COG3024">
    <property type="taxonomic scope" value="Bacteria"/>
</dbReference>
<evidence type="ECO:0000256" key="3">
    <source>
        <dbReference type="HAMAP-Rule" id="MF_00649"/>
    </source>
</evidence>
<dbReference type="PANTHER" id="PTHR36150:SF1">
    <property type="entry name" value="DNA GYRASE INHIBITOR YACG"/>
    <property type="match status" value="1"/>
</dbReference>
<dbReference type="AlphaFoldDB" id="F5R7I4"/>
<dbReference type="HAMAP" id="MF_00649">
    <property type="entry name" value="DNA_gyrase_inhibitor_YacG"/>
    <property type="match status" value="1"/>
</dbReference>
<keyword evidence="5" id="KW-1185">Reference proteome</keyword>
<dbReference type="Gene3D" id="3.30.50.10">
    <property type="entry name" value="Erythroid Transcription Factor GATA-1, subunit A"/>
    <property type="match status" value="1"/>
</dbReference>
<feature type="binding site" evidence="3">
    <location>
        <position position="4"/>
    </location>
    <ligand>
        <name>Zn(2+)</name>
        <dbReference type="ChEBI" id="CHEBI:29105"/>
    </ligand>
</feature>
<dbReference type="PANTHER" id="PTHR36150">
    <property type="entry name" value="DNA GYRASE INHIBITOR YACG"/>
    <property type="match status" value="1"/>
</dbReference>
<evidence type="ECO:0000256" key="2">
    <source>
        <dbReference type="ARBA" id="ARBA00022833"/>
    </source>
</evidence>
<dbReference type="RefSeq" id="WP_008057723.1">
    <property type="nucleotide sequence ID" value="NZ_AFHG01000028.1"/>
</dbReference>
<feature type="binding site" evidence="3">
    <location>
        <position position="23"/>
    </location>
    <ligand>
        <name>Zn(2+)</name>
        <dbReference type="ChEBI" id="CHEBI:29105"/>
    </ligand>
</feature>
<comment type="cofactor">
    <cofactor evidence="3">
        <name>Zn(2+)</name>
        <dbReference type="ChEBI" id="CHEBI:29105"/>
    </cofactor>
    <text evidence="3">Binds 1 zinc ion.</text>
</comment>
<organism evidence="4 5">
    <name type="scientific">Methyloversatilis universalis (strain ATCC BAA-1314 / DSM 25237 / JCM 13912 / CCUG 52030 / FAM5)</name>
    <dbReference type="NCBI Taxonomy" id="1000565"/>
    <lineage>
        <taxon>Bacteria</taxon>
        <taxon>Pseudomonadati</taxon>
        <taxon>Pseudomonadota</taxon>
        <taxon>Betaproteobacteria</taxon>
        <taxon>Nitrosomonadales</taxon>
        <taxon>Sterolibacteriaceae</taxon>
        <taxon>Methyloversatilis</taxon>
    </lineage>
</organism>
<protein>
    <recommendedName>
        <fullName evidence="3">DNA gyrase inhibitor YacG</fullName>
    </recommendedName>
</protein>
<dbReference type="Proteomes" id="UP000005019">
    <property type="component" value="Unassembled WGS sequence"/>
</dbReference>
<dbReference type="OrthoDB" id="9809663at2"/>
<dbReference type="Pfam" id="PF03884">
    <property type="entry name" value="YacG"/>
    <property type="match status" value="1"/>
</dbReference>
<proteinExistence type="inferred from homology"/>
<comment type="subunit">
    <text evidence="3">Interacts with GyrB.</text>
</comment>
<dbReference type="STRING" id="1000565.METUNv1_00090"/>
<evidence type="ECO:0000256" key="1">
    <source>
        <dbReference type="ARBA" id="ARBA00022723"/>
    </source>
</evidence>
<reference evidence="4 5" key="1">
    <citation type="journal article" date="2011" name="J. Bacteriol.">
        <title>Genome sequence of Methyloversatilis universalis FAM5T, a methylotrophic representative of the order Rhodocyclales.</title>
        <authorList>
            <person name="Kittichotirat W."/>
            <person name="Good N.M."/>
            <person name="Hall R."/>
            <person name="Bringel F."/>
            <person name="Lajus A."/>
            <person name="Medigue C."/>
            <person name="Smalley N.E."/>
            <person name="Beck D."/>
            <person name="Bumgarner R."/>
            <person name="Vuilleumier S."/>
            <person name="Kalyuzhnaya M.G."/>
        </authorList>
    </citation>
    <scope>NUCLEOTIDE SEQUENCE [LARGE SCALE GENOMIC DNA]</scope>
    <source>
        <strain evidence="5">ATCC BAA-1314 / JCM 13912 / FAM5</strain>
    </source>
</reference>
<sequence>MVACPRCGQPALYAPANPSRPFCSPRCKQVDFGAWANEEYRVPDATPERPQDDETI</sequence>
<dbReference type="GO" id="GO:0006355">
    <property type="term" value="P:regulation of DNA-templated transcription"/>
    <property type="evidence" value="ECO:0007669"/>
    <property type="project" value="InterPro"/>
</dbReference>
<comment type="function">
    <text evidence="3">Inhibits all the catalytic activities of DNA gyrase by preventing its interaction with DNA. Acts by binding directly to the C-terminal domain of GyrB, which probably disrupts DNA binding by the gyrase.</text>
</comment>